<feature type="transmembrane region" description="Helical" evidence="2">
    <location>
        <begin position="105"/>
        <end position="126"/>
    </location>
</feature>
<reference evidence="4" key="1">
    <citation type="submission" date="2016-11" db="EMBL/GenBank/DDBJ databases">
        <authorList>
            <person name="Varghese N."/>
            <person name="Submissions S."/>
        </authorList>
    </citation>
    <scope>NUCLEOTIDE SEQUENCE [LARGE SCALE GENOMIC DNA]</scope>
    <source>
        <strain evidence="4">DSM 3071</strain>
    </source>
</reference>
<dbReference type="RefSeq" id="WP_073386339.1">
    <property type="nucleotide sequence ID" value="NZ_FQXK01000009.1"/>
</dbReference>
<evidence type="ECO:0000256" key="1">
    <source>
        <dbReference type="SAM" id="MobiDB-lite"/>
    </source>
</evidence>
<dbReference type="Proteomes" id="UP000184278">
    <property type="component" value="Unassembled WGS sequence"/>
</dbReference>
<dbReference type="OrthoDB" id="2007462at2"/>
<protein>
    <submittedName>
        <fullName evidence="3">Uncharacterized protein</fullName>
    </submittedName>
</protein>
<feature type="transmembrane region" description="Helical" evidence="2">
    <location>
        <begin position="44"/>
        <end position="66"/>
    </location>
</feature>
<dbReference type="GeneID" id="89510381"/>
<feature type="transmembrane region" description="Helical" evidence="2">
    <location>
        <begin position="78"/>
        <end position="99"/>
    </location>
</feature>
<proteinExistence type="predicted"/>
<accession>A0A1M5X1Q5</accession>
<evidence type="ECO:0000313" key="4">
    <source>
        <dbReference type="Proteomes" id="UP000184278"/>
    </source>
</evidence>
<evidence type="ECO:0000256" key="2">
    <source>
        <dbReference type="SAM" id="Phobius"/>
    </source>
</evidence>
<evidence type="ECO:0000313" key="3">
    <source>
        <dbReference type="EMBL" id="SHH93816.1"/>
    </source>
</evidence>
<dbReference type="STRING" id="1121131.SAMN02745229_01236"/>
<dbReference type="EMBL" id="FQXK01000009">
    <property type="protein sequence ID" value="SHH93816.1"/>
    <property type="molecule type" value="Genomic_DNA"/>
</dbReference>
<feature type="transmembrane region" description="Helical" evidence="2">
    <location>
        <begin position="138"/>
        <end position="156"/>
    </location>
</feature>
<feature type="transmembrane region" description="Helical" evidence="2">
    <location>
        <begin position="12"/>
        <end position="32"/>
    </location>
</feature>
<keyword evidence="2" id="KW-0472">Membrane</keyword>
<feature type="transmembrane region" description="Helical" evidence="2">
    <location>
        <begin position="162"/>
        <end position="185"/>
    </location>
</feature>
<sequence length="217" mass="24567">MSLSKNRIIDILLKCIPLVYAFYIPFSLYLYVYGSLTGKIDGIYGYYIDFVKILVILLFSSFVVRTSVSEKKNPSKHFVIFAGICILEIVFSVCIHGKYHNSGMVLTTVYLIFFTVEIIAENIAICQLYDTNDLDWKGSWTLLNASLIIILVSRIIFGDAVINLFILFLIGGVMLICREISRVCLILEYAYGKKKGESSEEGELSVQQEVGHDKKEV</sequence>
<keyword evidence="2" id="KW-1133">Transmembrane helix</keyword>
<gene>
    <name evidence="3" type="ORF">SAMN02745229_01236</name>
</gene>
<feature type="region of interest" description="Disordered" evidence="1">
    <location>
        <begin position="196"/>
        <end position="217"/>
    </location>
</feature>
<keyword evidence="4" id="KW-1185">Reference proteome</keyword>
<name>A0A1M5X1Q5_BUTFI</name>
<dbReference type="AlphaFoldDB" id="A0A1M5X1Q5"/>
<organism evidence="3 4">
    <name type="scientific">Butyrivibrio fibrisolvens DSM 3071</name>
    <dbReference type="NCBI Taxonomy" id="1121131"/>
    <lineage>
        <taxon>Bacteria</taxon>
        <taxon>Bacillati</taxon>
        <taxon>Bacillota</taxon>
        <taxon>Clostridia</taxon>
        <taxon>Lachnospirales</taxon>
        <taxon>Lachnospiraceae</taxon>
        <taxon>Butyrivibrio</taxon>
    </lineage>
</organism>
<keyword evidence="2" id="KW-0812">Transmembrane</keyword>